<dbReference type="PANTHER" id="PTHR45783:SF3">
    <property type="entry name" value="KINESIN LIGHT CHAIN"/>
    <property type="match status" value="1"/>
</dbReference>
<evidence type="ECO:0000256" key="8">
    <source>
        <dbReference type="ARBA" id="ARBA00023175"/>
    </source>
</evidence>
<dbReference type="SMART" id="SM00028">
    <property type="entry name" value="TPR"/>
    <property type="match status" value="8"/>
</dbReference>
<reference evidence="11 12" key="1">
    <citation type="submission" date="2017-08" db="EMBL/GenBank/DDBJ databases">
        <title>Acidophilic green algal genome provides insights into adaptation to an acidic environment.</title>
        <authorList>
            <person name="Hirooka S."/>
            <person name="Hirose Y."/>
            <person name="Kanesaki Y."/>
            <person name="Higuchi S."/>
            <person name="Fujiwara T."/>
            <person name="Onuma R."/>
            <person name="Era A."/>
            <person name="Ohbayashi R."/>
            <person name="Uzuka A."/>
            <person name="Nozaki H."/>
            <person name="Yoshikawa H."/>
            <person name="Miyagishima S.Y."/>
        </authorList>
    </citation>
    <scope>NUCLEOTIDE SEQUENCE [LARGE SCALE GENOMIC DNA]</scope>
    <source>
        <strain evidence="11 12">NIES-2499</strain>
    </source>
</reference>
<evidence type="ECO:0008006" key="13">
    <source>
        <dbReference type="Google" id="ProtNLM"/>
    </source>
</evidence>
<name>A0A250WPE9_9CHLO</name>
<feature type="repeat" description="TPR" evidence="10">
    <location>
        <begin position="379"/>
        <end position="412"/>
    </location>
</feature>
<evidence type="ECO:0000256" key="2">
    <source>
        <dbReference type="ARBA" id="ARBA00009622"/>
    </source>
</evidence>
<dbReference type="InterPro" id="IPR002151">
    <property type="entry name" value="Kinesin_light"/>
</dbReference>
<evidence type="ECO:0000256" key="10">
    <source>
        <dbReference type="PROSITE-ProRule" id="PRU00339"/>
    </source>
</evidence>
<dbReference type="PANTHER" id="PTHR45783">
    <property type="entry name" value="KINESIN LIGHT CHAIN"/>
    <property type="match status" value="1"/>
</dbReference>
<evidence type="ECO:0000256" key="5">
    <source>
        <dbReference type="ARBA" id="ARBA00022737"/>
    </source>
</evidence>
<gene>
    <name evidence="11" type="ORF">CEUSTIGMA_g22.t1</name>
</gene>
<dbReference type="InterPro" id="IPR019734">
    <property type="entry name" value="TPR_rpt"/>
</dbReference>
<accession>A0A250WPE9</accession>
<evidence type="ECO:0000256" key="1">
    <source>
        <dbReference type="ARBA" id="ARBA00004245"/>
    </source>
</evidence>
<dbReference type="GO" id="GO:0005871">
    <property type="term" value="C:kinesin complex"/>
    <property type="evidence" value="ECO:0007669"/>
    <property type="project" value="InterPro"/>
</dbReference>
<dbReference type="STRING" id="1157962.A0A250WPE9"/>
<keyword evidence="9" id="KW-0206">Cytoskeleton</keyword>
<dbReference type="AlphaFoldDB" id="A0A250WPE9"/>
<evidence type="ECO:0000313" key="12">
    <source>
        <dbReference type="Proteomes" id="UP000232323"/>
    </source>
</evidence>
<dbReference type="Pfam" id="PF13374">
    <property type="entry name" value="TPR_10"/>
    <property type="match status" value="4"/>
</dbReference>
<proteinExistence type="inferred from homology"/>
<dbReference type="Gene3D" id="1.25.40.10">
    <property type="entry name" value="Tetratricopeptide repeat domain"/>
    <property type="match status" value="3"/>
</dbReference>
<keyword evidence="12" id="KW-1185">Reference proteome</keyword>
<organism evidence="11 12">
    <name type="scientific">Chlamydomonas eustigma</name>
    <dbReference type="NCBI Taxonomy" id="1157962"/>
    <lineage>
        <taxon>Eukaryota</taxon>
        <taxon>Viridiplantae</taxon>
        <taxon>Chlorophyta</taxon>
        <taxon>core chlorophytes</taxon>
        <taxon>Chlorophyceae</taxon>
        <taxon>CS clade</taxon>
        <taxon>Chlamydomonadales</taxon>
        <taxon>Chlamydomonadaceae</taxon>
        <taxon>Chlamydomonas</taxon>
    </lineage>
</organism>
<comment type="caution">
    <text evidence="11">The sequence shown here is derived from an EMBL/GenBank/DDBJ whole genome shotgun (WGS) entry which is preliminary data.</text>
</comment>
<dbReference type="PROSITE" id="PS50005">
    <property type="entry name" value="TPR"/>
    <property type="match status" value="2"/>
</dbReference>
<comment type="subcellular location">
    <subcellularLocation>
        <location evidence="1">Cytoplasm</location>
        <location evidence="1">Cytoskeleton</location>
    </subcellularLocation>
</comment>
<keyword evidence="3" id="KW-0963">Cytoplasm</keyword>
<keyword evidence="6 10" id="KW-0802">TPR repeat</keyword>
<evidence type="ECO:0000256" key="7">
    <source>
        <dbReference type="ARBA" id="ARBA00023054"/>
    </source>
</evidence>
<feature type="repeat" description="TPR" evidence="10">
    <location>
        <begin position="589"/>
        <end position="622"/>
    </location>
</feature>
<dbReference type="EMBL" id="BEGY01000001">
    <property type="protein sequence ID" value="GAX72566.1"/>
    <property type="molecule type" value="Genomic_DNA"/>
</dbReference>
<sequence length="744" mass="82782">MAQFVRSLTKNFEQGRIAVKIRWLEEFSARIDQTLCTFEIVTKIVLPETAHLSCRYIDVLDPKDLGTPDYFISHRWGANFQTLITAIKHHFEDMEMQGKNYKELFVWLDIFAINQHPSQEQVDDLARLQDVIRMSHSTLLVMDNTGQVLRRVWCLFEIWKTVQFKGVQNLVVLAKDVDLLGLKDIFLQLNCADAQATVEADRQQIINDIKTTTGIEAMNRFIRQALVDSAKHEARKMEAMKEKNAMAYFQALDKAGQMLTLAGMYDEAEPLIKKSLNLCVRMVGEKHIQVASCHNNMAGLYLNQGKLENAEPHQRTAVKISEEIDPLNSKTVIFISNLAQVTLGQGDFAEAEALLRKALNLCLQLKTKAGITKDDMELASLLNSLASVYVQTKRPSRALPLYERALKAAQANLEPQDPELSLYMGNMASVLQDLQRFEEAEQLQRKALDLCQRRLGFEHPMTACVSGNLGTMLGERGQYEEAEKLVREALEVRRRVLGAKHPGTLSSAKALAGILVEGQKFTEAEPLLKLVLEESERTLGPDHASTLKCVEVLAGVLASLGKMEAPIEMYSRLQTAREKELGLSHPDTMSAIGHLALLYFYSGQYYKSAQYFQRVITYQKNQGSHVLPDLLVSLINLTAVLSKDGKYTEALACIDEAISCAEMAGGQLASNIPAYERIKAALMTYLEPPAVAKPTLPAALAATATDLKVVASGSPVSTSIRSPIPESPGFSVAEMVLKTLHEQD</sequence>
<keyword evidence="5" id="KW-0677">Repeat</keyword>
<keyword evidence="8" id="KW-0505">Motor protein</keyword>
<dbReference type="SUPFAM" id="SSF48452">
    <property type="entry name" value="TPR-like"/>
    <property type="match status" value="3"/>
</dbReference>
<evidence type="ECO:0000313" key="11">
    <source>
        <dbReference type="EMBL" id="GAX72566.1"/>
    </source>
</evidence>
<evidence type="ECO:0000256" key="9">
    <source>
        <dbReference type="ARBA" id="ARBA00023212"/>
    </source>
</evidence>
<dbReference type="GO" id="GO:0019894">
    <property type="term" value="F:kinesin binding"/>
    <property type="evidence" value="ECO:0007669"/>
    <property type="project" value="TreeGrafter"/>
</dbReference>
<dbReference type="InterPro" id="IPR011990">
    <property type="entry name" value="TPR-like_helical_dom_sf"/>
</dbReference>
<dbReference type="OrthoDB" id="546701at2759"/>
<protein>
    <recommendedName>
        <fullName evidence="13">NB-ARC domain-containing protein</fullName>
    </recommendedName>
</protein>
<keyword evidence="7" id="KW-0175">Coiled coil</keyword>
<comment type="similarity">
    <text evidence="2">Belongs to the kinesin light chain family.</text>
</comment>
<dbReference type="GO" id="GO:0005737">
    <property type="term" value="C:cytoplasm"/>
    <property type="evidence" value="ECO:0007669"/>
    <property type="project" value="TreeGrafter"/>
</dbReference>
<keyword evidence="4" id="KW-0493">Microtubule</keyword>
<dbReference type="Pfam" id="PF13424">
    <property type="entry name" value="TPR_12"/>
    <property type="match status" value="2"/>
</dbReference>
<evidence type="ECO:0000256" key="3">
    <source>
        <dbReference type="ARBA" id="ARBA00022490"/>
    </source>
</evidence>
<evidence type="ECO:0000256" key="4">
    <source>
        <dbReference type="ARBA" id="ARBA00022701"/>
    </source>
</evidence>
<dbReference type="GO" id="GO:0005874">
    <property type="term" value="C:microtubule"/>
    <property type="evidence" value="ECO:0007669"/>
    <property type="project" value="UniProtKB-KW"/>
</dbReference>
<evidence type="ECO:0000256" key="6">
    <source>
        <dbReference type="ARBA" id="ARBA00022803"/>
    </source>
</evidence>
<dbReference type="GO" id="GO:0007018">
    <property type="term" value="P:microtubule-based movement"/>
    <property type="evidence" value="ECO:0007669"/>
    <property type="project" value="TreeGrafter"/>
</dbReference>
<dbReference type="Proteomes" id="UP000232323">
    <property type="component" value="Unassembled WGS sequence"/>
</dbReference>